<accession>A0ABT9SYB1</accession>
<feature type="signal peptide" evidence="1">
    <location>
        <begin position="1"/>
        <end position="18"/>
    </location>
</feature>
<evidence type="ECO:0000313" key="3">
    <source>
        <dbReference type="Proteomes" id="UP001237737"/>
    </source>
</evidence>
<dbReference type="EMBL" id="JAUSSK010000003">
    <property type="protein sequence ID" value="MDQ0009995.1"/>
    <property type="molecule type" value="Genomic_DNA"/>
</dbReference>
<evidence type="ECO:0000313" key="2">
    <source>
        <dbReference type="EMBL" id="MDQ0009995.1"/>
    </source>
</evidence>
<sequence>MNLRTWVWLSLLLFPALAACAEKKDLSPPPLNPHPKEALHVTVTFDHPEDAKRYIVTMKALYQNQQRECGYFDPLRGGGSFVYPQGTFDIPNESRDPKQARFNIYLDRYNEDNCNWELAAPYFLVRDTLTGRDALGHWGIRGDLAPGTEYKAICQFQADDDPQSCYGRWPMPDVSHYSRVPITVHVSEDSALLRPRVPGVFSQRNFVKPVTTDTAPSPPAASSGD</sequence>
<keyword evidence="1" id="KW-0732">Signal</keyword>
<dbReference type="Proteomes" id="UP001237737">
    <property type="component" value="Unassembled WGS sequence"/>
</dbReference>
<evidence type="ECO:0008006" key="4">
    <source>
        <dbReference type="Google" id="ProtNLM"/>
    </source>
</evidence>
<comment type="caution">
    <text evidence="2">The sequence shown here is derived from an EMBL/GenBank/DDBJ whole genome shotgun (WGS) entry which is preliminary data.</text>
</comment>
<feature type="chain" id="PRO_5046391678" description="Lipoprotein" evidence="1">
    <location>
        <begin position="19"/>
        <end position="225"/>
    </location>
</feature>
<dbReference type="RefSeq" id="WP_306849843.1">
    <property type="nucleotide sequence ID" value="NZ_JAUSSK010000003.1"/>
</dbReference>
<proteinExistence type="predicted"/>
<organism evidence="2 3">
    <name type="scientific">Luteibacter jiangsuensis</name>
    <dbReference type="NCBI Taxonomy" id="637577"/>
    <lineage>
        <taxon>Bacteria</taxon>
        <taxon>Pseudomonadati</taxon>
        <taxon>Pseudomonadota</taxon>
        <taxon>Gammaproteobacteria</taxon>
        <taxon>Lysobacterales</taxon>
        <taxon>Rhodanobacteraceae</taxon>
        <taxon>Luteibacter</taxon>
    </lineage>
</organism>
<evidence type="ECO:0000256" key="1">
    <source>
        <dbReference type="SAM" id="SignalP"/>
    </source>
</evidence>
<keyword evidence="3" id="KW-1185">Reference proteome</keyword>
<protein>
    <recommendedName>
        <fullName evidence="4">Lipoprotein</fullName>
    </recommendedName>
</protein>
<gene>
    <name evidence="2" type="ORF">J2T07_002185</name>
</gene>
<reference evidence="2 3" key="1">
    <citation type="submission" date="2023-07" db="EMBL/GenBank/DDBJ databases">
        <title>Sorghum-associated microbial communities from plants grown in Nebraska, USA.</title>
        <authorList>
            <person name="Schachtman D."/>
        </authorList>
    </citation>
    <scope>NUCLEOTIDE SEQUENCE [LARGE SCALE GENOMIC DNA]</scope>
    <source>
        <strain evidence="2 3">CC60</strain>
    </source>
</reference>
<dbReference type="PROSITE" id="PS51257">
    <property type="entry name" value="PROKAR_LIPOPROTEIN"/>
    <property type="match status" value="1"/>
</dbReference>
<name>A0ABT9SYB1_9GAMM</name>